<dbReference type="Proteomes" id="UP000233556">
    <property type="component" value="Unassembled WGS sequence"/>
</dbReference>
<dbReference type="EMBL" id="KZ507705">
    <property type="protein sequence ID" value="PKU36350.1"/>
    <property type="molecule type" value="Genomic_DNA"/>
</dbReference>
<sequence length="73" mass="7590">MVDFGLVLAIIEDGTEAQISGSGRVRAFTGKQAEVAPRGSIAYPKTCGPPQGLLPDYCAGPVQFDGPHTAEKT</sequence>
<evidence type="ECO:0000313" key="1">
    <source>
        <dbReference type="EMBL" id="PKU36350.1"/>
    </source>
</evidence>
<name>A0A2I0TRC1_LIMLA</name>
<dbReference type="AlphaFoldDB" id="A0A2I0TRC1"/>
<proteinExistence type="predicted"/>
<reference evidence="2" key="1">
    <citation type="submission" date="2017-11" db="EMBL/GenBank/DDBJ databases">
        <authorList>
            <person name="Lima N.C."/>
            <person name="Parody-Merino A.M."/>
            <person name="Battley P.F."/>
            <person name="Fidler A.E."/>
            <person name="Prosdocimi F."/>
        </authorList>
    </citation>
    <scope>NUCLEOTIDE SEQUENCE [LARGE SCALE GENOMIC DNA]</scope>
</reference>
<accession>A0A2I0TRC1</accession>
<evidence type="ECO:0000313" key="2">
    <source>
        <dbReference type="Proteomes" id="UP000233556"/>
    </source>
</evidence>
<keyword evidence="2" id="KW-1185">Reference proteome</keyword>
<reference evidence="2" key="2">
    <citation type="submission" date="2017-12" db="EMBL/GenBank/DDBJ databases">
        <title>Genome sequence of the Bar-tailed Godwit (Limosa lapponica baueri).</title>
        <authorList>
            <person name="Lima N.C.B."/>
            <person name="Parody-Merino A.M."/>
            <person name="Battley P.F."/>
            <person name="Fidler A.E."/>
            <person name="Prosdocimi F."/>
        </authorList>
    </citation>
    <scope>NUCLEOTIDE SEQUENCE [LARGE SCALE GENOMIC DNA]</scope>
</reference>
<protein>
    <submittedName>
        <fullName evidence="1">Uncharacterized protein</fullName>
    </submittedName>
</protein>
<gene>
    <name evidence="1" type="ORF">llap_13347</name>
</gene>
<organism evidence="1 2">
    <name type="scientific">Limosa lapponica baueri</name>
    <dbReference type="NCBI Taxonomy" id="1758121"/>
    <lineage>
        <taxon>Eukaryota</taxon>
        <taxon>Metazoa</taxon>
        <taxon>Chordata</taxon>
        <taxon>Craniata</taxon>
        <taxon>Vertebrata</taxon>
        <taxon>Euteleostomi</taxon>
        <taxon>Archelosauria</taxon>
        <taxon>Archosauria</taxon>
        <taxon>Dinosauria</taxon>
        <taxon>Saurischia</taxon>
        <taxon>Theropoda</taxon>
        <taxon>Coelurosauria</taxon>
        <taxon>Aves</taxon>
        <taxon>Neognathae</taxon>
        <taxon>Neoaves</taxon>
        <taxon>Charadriiformes</taxon>
        <taxon>Scolopacidae</taxon>
        <taxon>Limosa</taxon>
    </lineage>
</organism>